<dbReference type="PANTHER" id="PTHR43264:SF1">
    <property type="entry name" value="INOSINE_URIDINE-PREFERRING NUCLEOSIDE HYDROLASE DOMAIN-CONTAINING PROTEIN"/>
    <property type="match status" value="1"/>
</dbReference>
<dbReference type="HOGENOM" id="CLU_055874_1_0_1"/>
<keyword evidence="1" id="KW-0732">Signal</keyword>
<dbReference type="EMBL" id="DS231615">
    <property type="protein sequence ID" value="EDU41730.1"/>
    <property type="molecule type" value="Genomic_DNA"/>
</dbReference>
<dbReference type="OMA" id="MADGPKT"/>
<dbReference type="Proteomes" id="UP000001471">
    <property type="component" value="Unassembled WGS sequence"/>
</dbReference>
<gene>
    <name evidence="2" type="ORF">PTRG_02292</name>
</gene>
<accession>B2VVH7</accession>
<sequence length="357" mass="39261">MFARGALTYALAILSLSTVVEPTSRPDVKNLIVDTDLFDAIEYVYINYSAVTKLTQISDTAALLLACTLPNANLLAVNVNVNSTYTALAASAIVNHYGYSTVPIGLPRPFTNKTSSEPFGGEYDTKVAAGWSGGSVPWGHINNTWDPVELYRKTLAEAQNNSVTIVSIGFMGSISGLLNTTADKYSALDGYGLVKAKVKELVVMGGGYLPEYSLDQEYNFAQQDAPHVVNTWPECVPMTFLGAEVGVEVFTGARLTACGPPDDPVRASFEWWGGYNVSQYSWDHLTMVYAVRGLGNWYEFGNKNGYNYLYPNGTNIWVEDKRRTNQHYLQLKISNVTVAKEMDNLLLRGAWTHAKLD</sequence>
<dbReference type="eggNOG" id="ENOG502SKET">
    <property type="taxonomic scope" value="Eukaryota"/>
</dbReference>
<dbReference type="InterPro" id="IPR036452">
    <property type="entry name" value="Ribo_hydro-like"/>
</dbReference>
<protein>
    <submittedName>
        <fullName evidence="2">Uncharacterized protein</fullName>
    </submittedName>
</protein>
<dbReference type="AlphaFoldDB" id="B2VVH7"/>
<feature type="signal peptide" evidence="1">
    <location>
        <begin position="1"/>
        <end position="22"/>
    </location>
</feature>
<name>B2VVH7_PYRTR</name>
<dbReference type="Gene3D" id="3.90.245.10">
    <property type="entry name" value="Ribonucleoside hydrolase-like"/>
    <property type="match status" value="1"/>
</dbReference>
<feature type="chain" id="PRO_5002784485" evidence="1">
    <location>
        <begin position="23"/>
        <end position="357"/>
    </location>
</feature>
<dbReference type="InParanoid" id="B2VVH7"/>
<evidence type="ECO:0000313" key="2">
    <source>
        <dbReference type="EMBL" id="EDU41730.1"/>
    </source>
</evidence>
<evidence type="ECO:0000313" key="3">
    <source>
        <dbReference type="Proteomes" id="UP000001471"/>
    </source>
</evidence>
<evidence type="ECO:0000256" key="1">
    <source>
        <dbReference type="SAM" id="SignalP"/>
    </source>
</evidence>
<reference evidence="3" key="1">
    <citation type="journal article" date="2013" name="G3 (Bethesda)">
        <title>Comparative genomics of a plant-pathogenic fungus, Pyrenophora tritici-repentis, reveals transduplication and the impact of repeat elements on pathogenicity and population divergence.</title>
        <authorList>
            <person name="Manning V.A."/>
            <person name="Pandelova I."/>
            <person name="Dhillon B."/>
            <person name="Wilhelm L.J."/>
            <person name="Goodwin S.B."/>
            <person name="Berlin A.M."/>
            <person name="Figueroa M."/>
            <person name="Freitag M."/>
            <person name="Hane J.K."/>
            <person name="Henrissat B."/>
            <person name="Holman W.H."/>
            <person name="Kodira C.D."/>
            <person name="Martin J."/>
            <person name="Oliver R.P."/>
            <person name="Robbertse B."/>
            <person name="Schackwitz W."/>
            <person name="Schwartz D.C."/>
            <person name="Spatafora J.W."/>
            <person name="Turgeon B.G."/>
            <person name="Yandava C."/>
            <person name="Young S."/>
            <person name="Zhou S."/>
            <person name="Zeng Q."/>
            <person name="Grigoriev I.V."/>
            <person name="Ma L.-J."/>
            <person name="Ciuffetti L.M."/>
        </authorList>
    </citation>
    <scope>NUCLEOTIDE SEQUENCE [LARGE SCALE GENOMIC DNA]</scope>
    <source>
        <strain evidence="3">Pt-1C-BFP</strain>
    </source>
</reference>
<organism evidence="2 3">
    <name type="scientific">Pyrenophora tritici-repentis (strain Pt-1C-BFP)</name>
    <name type="common">Wheat tan spot fungus</name>
    <name type="synonym">Drechslera tritici-repentis</name>
    <dbReference type="NCBI Taxonomy" id="426418"/>
    <lineage>
        <taxon>Eukaryota</taxon>
        <taxon>Fungi</taxon>
        <taxon>Dikarya</taxon>
        <taxon>Ascomycota</taxon>
        <taxon>Pezizomycotina</taxon>
        <taxon>Dothideomycetes</taxon>
        <taxon>Pleosporomycetidae</taxon>
        <taxon>Pleosporales</taxon>
        <taxon>Pleosporineae</taxon>
        <taxon>Pleosporaceae</taxon>
        <taxon>Pyrenophora</taxon>
    </lineage>
</organism>
<dbReference type="STRING" id="426418.B2VVH7"/>
<dbReference type="PANTHER" id="PTHR43264">
    <property type="match status" value="1"/>
</dbReference>
<proteinExistence type="predicted"/>
<dbReference type="SUPFAM" id="SSF53590">
    <property type="entry name" value="Nucleoside hydrolase"/>
    <property type="match status" value="1"/>
</dbReference>
<dbReference type="OrthoDB" id="187522at2759"/>
<dbReference type="GO" id="GO:0016799">
    <property type="term" value="F:hydrolase activity, hydrolyzing N-glycosyl compounds"/>
    <property type="evidence" value="ECO:0007669"/>
    <property type="project" value="InterPro"/>
</dbReference>